<dbReference type="Proteomes" id="UP000283383">
    <property type="component" value="Unassembled WGS sequence"/>
</dbReference>
<evidence type="ECO:0000313" key="4">
    <source>
        <dbReference type="Proteomes" id="UP000283383"/>
    </source>
</evidence>
<reference evidence="3 4" key="1">
    <citation type="journal article" date="2018" name="BMC Genomics">
        <title>Comparative genome analyses reveal sequence features reflecting distinct modes of host-adaptation between dicot and monocot powdery mildew.</title>
        <authorList>
            <person name="Wu Y."/>
            <person name="Ma X."/>
            <person name="Pan Z."/>
            <person name="Kale S.D."/>
            <person name="Song Y."/>
            <person name="King H."/>
            <person name="Zhang Q."/>
            <person name="Presley C."/>
            <person name="Deng X."/>
            <person name="Wei C.I."/>
            <person name="Xiao S."/>
        </authorList>
    </citation>
    <scope>NUCLEOTIDE SEQUENCE [LARGE SCALE GENOMIC DNA]</scope>
    <source>
        <strain evidence="3">UMSG3</strain>
    </source>
</reference>
<evidence type="ECO:0000313" key="3">
    <source>
        <dbReference type="EMBL" id="RKF65184.1"/>
    </source>
</evidence>
<keyword evidence="4" id="KW-1185">Reference proteome</keyword>
<accession>A0A420I6A6</accession>
<comment type="caution">
    <text evidence="3">The sequence shown here is derived from an EMBL/GenBank/DDBJ whole genome shotgun (WGS) entry which is preliminary data.</text>
</comment>
<feature type="region of interest" description="Disordered" evidence="2">
    <location>
        <begin position="139"/>
        <end position="163"/>
    </location>
</feature>
<gene>
    <name evidence="3" type="ORF">GcM3_125005</name>
</gene>
<keyword evidence="1" id="KW-0175">Coiled coil</keyword>
<evidence type="ECO:0000256" key="2">
    <source>
        <dbReference type="SAM" id="MobiDB-lite"/>
    </source>
</evidence>
<organism evidence="3 4">
    <name type="scientific">Golovinomyces cichoracearum</name>
    <dbReference type="NCBI Taxonomy" id="62708"/>
    <lineage>
        <taxon>Eukaryota</taxon>
        <taxon>Fungi</taxon>
        <taxon>Dikarya</taxon>
        <taxon>Ascomycota</taxon>
        <taxon>Pezizomycotina</taxon>
        <taxon>Leotiomycetes</taxon>
        <taxon>Erysiphales</taxon>
        <taxon>Erysiphaceae</taxon>
        <taxon>Golovinomyces</taxon>
    </lineage>
</organism>
<name>A0A420I6A6_9PEZI</name>
<protein>
    <submittedName>
        <fullName evidence="3">Uncharacterized protein</fullName>
    </submittedName>
</protein>
<evidence type="ECO:0000256" key="1">
    <source>
        <dbReference type="SAM" id="Coils"/>
    </source>
</evidence>
<proteinExistence type="predicted"/>
<feature type="coiled-coil region" evidence="1">
    <location>
        <begin position="46"/>
        <end position="98"/>
    </location>
</feature>
<sequence>MALDTISSISAFEMATDKLWRFQLRKENKAILVELQENERRRKSLLEANQKRFEVAEEKIFKLELKVAQLEKENLKNLQLWEKLKNEERAEMTELKMQLKLFLHSHGITADEELRTIMTGKVEGSSIVKNKNTVYKQKSTSKSKKLFPQNSQSIQAHSVGENPQVERNHRLEIKESPLPKRFKTQGQKNLIEQSLPHHPSNGILLTKLPKLNQGRMQLKPYYEKAGLIRTSISSMTEKLDFDFVNTFIRGIASLKTRQKLISQLQQIYLSKQMKDGRVEILCNWTELGEAIKGFVLQGKKNGDGYQKARS</sequence>
<dbReference type="EMBL" id="MCBQ01012529">
    <property type="protein sequence ID" value="RKF65184.1"/>
    <property type="molecule type" value="Genomic_DNA"/>
</dbReference>
<dbReference type="AlphaFoldDB" id="A0A420I6A6"/>